<gene>
    <name evidence="2" type="ORF">NDU88_004172</name>
</gene>
<feature type="region of interest" description="Disordered" evidence="1">
    <location>
        <begin position="1"/>
        <end position="47"/>
    </location>
</feature>
<evidence type="ECO:0000313" key="2">
    <source>
        <dbReference type="EMBL" id="KAJ1216571.1"/>
    </source>
</evidence>
<keyword evidence="3" id="KW-1185">Reference proteome</keyword>
<protein>
    <submittedName>
        <fullName evidence="2">Uncharacterized protein</fullName>
    </submittedName>
</protein>
<dbReference type="Proteomes" id="UP001066276">
    <property type="component" value="Chromosome 1_1"/>
</dbReference>
<dbReference type="AlphaFoldDB" id="A0AAV7WV28"/>
<accession>A0AAV7WV28</accession>
<sequence>MGTDGGLHCVRGQGLDQASSVSAATSLLPRSCRSETPGRPRLFSLNQPVASGKTNTRLVAGVSIQPPGDMPHEETPPRLVQSTSRLRHRSATPQGP</sequence>
<evidence type="ECO:0000256" key="1">
    <source>
        <dbReference type="SAM" id="MobiDB-lite"/>
    </source>
</evidence>
<comment type="caution">
    <text evidence="2">The sequence shown here is derived from an EMBL/GenBank/DDBJ whole genome shotgun (WGS) entry which is preliminary data.</text>
</comment>
<organism evidence="2 3">
    <name type="scientific">Pleurodeles waltl</name>
    <name type="common">Iberian ribbed newt</name>
    <dbReference type="NCBI Taxonomy" id="8319"/>
    <lineage>
        <taxon>Eukaryota</taxon>
        <taxon>Metazoa</taxon>
        <taxon>Chordata</taxon>
        <taxon>Craniata</taxon>
        <taxon>Vertebrata</taxon>
        <taxon>Euteleostomi</taxon>
        <taxon>Amphibia</taxon>
        <taxon>Batrachia</taxon>
        <taxon>Caudata</taxon>
        <taxon>Salamandroidea</taxon>
        <taxon>Salamandridae</taxon>
        <taxon>Pleurodelinae</taxon>
        <taxon>Pleurodeles</taxon>
    </lineage>
</organism>
<name>A0AAV7WV28_PLEWA</name>
<feature type="compositionally biased region" description="Polar residues" evidence="1">
    <location>
        <begin position="16"/>
        <end position="25"/>
    </location>
</feature>
<feature type="region of interest" description="Disordered" evidence="1">
    <location>
        <begin position="61"/>
        <end position="96"/>
    </location>
</feature>
<reference evidence="2" key="1">
    <citation type="journal article" date="2022" name="bioRxiv">
        <title>Sequencing and chromosome-scale assembly of the giantPleurodeles waltlgenome.</title>
        <authorList>
            <person name="Brown T."/>
            <person name="Elewa A."/>
            <person name="Iarovenko S."/>
            <person name="Subramanian E."/>
            <person name="Araus A.J."/>
            <person name="Petzold A."/>
            <person name="Susuki M."/>
            <person name="Suzuki K.-i.T."/>
            <person name="Hayashi T."/>
            <person name="Toyoda A."/>
            <person name="Oliveira C."/>
            <person name="Osipova E."/>
            <person name="Leigh N.D."/>
            <person name="Simon A."/>
            <person name="Yun M.H."/>
        </authorList>
    </citation>
    <scope>NUCLEOTIDE SEQUENCE</scope>
    <source>
        <strain evidence="2">20211129_DDA</strain>
        <tissue evidence="2">Liver</tissue>
    </source>
</reference>
<proteinExistence type="predicted"/>
<dbReference type="EMBL" id="JANPWB010000001">
    <property type="protein sequence ID" value="KAJ1216571.1"/>
    <property type="molecule type" value="Genomic_DNA"/>
</dbReference>
<evidence type="ECO:0000313" key="3">
    <source>
        <dbReference type="Proteomes" id="UP001066276"/>
    </source>
</evidence>